<proteinExistence type="predicted"/>
<comment type="caution">
    <text evidence="2">The sequence shown here is derived from an EMBL/GenBank/DDBJ whole genome shotgun (WGS) entry which is preliminary data.</text>
</comment>
<dbReference type="PROSITE" id="PS50164">
    <property type="entry name" value="GIY_YIG"/>
    <property type="match status" value="1"/>
</dbReference>
<dbReference type="OrthoDB" id="677560at2"/>
<keyword evidence="2" id="KW-0255">Endonuclease</keyword>
<accession>A0A4Q7V918</accession>
<dbReference type="InterPro" id="IPR000305">
    <property type="entry name" value="GIY-YIG_endonuc"/>
</dbReference>
<dbReference type="AlphaFoldDB" id="A0A4Q7V918"/>
<evidence type="ECO:0000313" key="2">
    <source>
        <dbReference type="EMBL" id="RZT92364.1"/>
    </source>
</evidence>
<evidence type="ECO:0000259" key="1">
    <source>
        <dbReference type="PROSITE" id="PS50164"/>
    </source>
</evidence>
<sequence>MAYCYILHSKSLDRYYYGSTELEPSERLELHLQSYYGNKKFTAKANDWKLVLAISCESISQARRIEAFIKKMKSKKYVITLISNREKVDWLLENV</sequence>
<protein>
    <submittedName>
        <fullName evidence="2">Putative endonuclease</fullName>
    </submittedName>
</protein>
<gene>
    <name evidence="2" type="ORF">EV201_2836</name>
</gene>
<keyword evidence="2" id="KW-0540">Nuclease</keyword>
<dbReference type="Proteomes" id="UP000293562">
    <property type="component" value="Unassembled WGS sequence"/>
</dbReference>
<dbReference type="Gene3D" id="3.40.1440.10">
    <property type="entry name" value="GIY-YIG endonuclease"/>
    <property type="match status" value="1"/>
</dbReference>
<dbReference type="SUPFAM" id="SSF82771">
    <property type="entry name" value="GIY-YIG endonuclease"/>
    <property type="match status" value="1"/>
</dbReference>
<dbReference type="GO" id="GO:0004519">
    <property type="term" value="F:endonuclease activity"/>
    <property type="evidence" value="ECO:0007669"/>
    <property type="project" value="UniProtKB-KW"/>
</dbReference>
<evidence type="ECO:0000313" key="3">
    <source>
        <dbReference type="Proteomes" id="UP000293562"/>
    </source>
</evidence>
<keyword evidence="3" id="KW-1185">Reference proteome</keyword>
<reference evidence="2 3" key="1">
    <citation type="submission" date="2019-02" db="EMBL/GenBank/DDBJ databases">
        <title>Genomic Encyclopedia of Type Strains, Phase IV (KMG-IV): sequencing the most valuable type-strain genomes for metagenomic binning, comparative biology and taxonomic classification.</title>
        <authorList>
            <person name="Goeker M."/>
        </authorList>
    </citation>
    <scope>NUCLEOTIDE SEQUENCE [LARGE SCALE GENOMIC DNA]</scope>
    <source>
        <strain evidence="2 3">DSM 28825</strain>
    </source>
</reference>
<dbReference type="InterPro" id="IPR035901">
    <property type="entry name" value="GIY-YIG_endonuc_sf"/>
</dbReference>
<keyword evidence="2" id="KW-0378">Hydrolase</keyword>
<organism evidence="2 3">
    <name type="scientific">Ancylomarina subtilis</name>
    <dbReference type="NCBI Taxonomy" id="1639035"/>
    <lineage>
        <taxon>Bacteria</taxon>
        <taxon>Pseudomonadati</taxon>
        <taxon>Bacteroidota</taxon>
        <taxon>Bacteroidia</taxon>
        <taxon>Marinilabiliales</taxon>
        <taxon>Marinifilaceae</taxon>
        <taxon>Ancylomarina</taxon>
    </lineage>
</organism>
<dbReference type="RefSeq" id="WP_130308215.1">
    <property type="nucleotide sequence ID" value="NZ_SHKN01000003.1"/>
</dbReference>
<dbReference type="Pfam" id="PF01541">
    <property type="entry name" value="GIY-YIG"/>
    <property type="match status" value="1"/>
</dbReference>
<feature type="domain" description="GIY-YIG" evidence="1">
    <location>
        <begin position="1"/>
        <end position="79"/>
    </location>
</feature>
<dbReference type="EMBL" id="SHKN01000003">
    <property type="protein sequence ID" value="RZT92364.1"/>
    <property type="molecule type" value="Genomic_DNA"/>
</dbReference>
<name>A0A4Q7V918_9BACT</name>